<dbReference type="Gene3D" id="3.90.230.10">
    <property type="entry name" value="Creatinase/methionine aminopeptidase superfamily"/>
    <property type="match status" value="1"/>
</dbReference>
<name>A0AAD7BVM4_9AGAR</name>
<dbReference type="InterPro" id="IPR036005">
    <property type="entry name" value="Creatinase/aminopeptidase-like"/>
</dbReference>
<feature type="domain" description="Peptidase M24" evidence="1">
    <location>
        <begin position="215"/>
        <end position="412"/>
    </location>
</feature>
<reference evidence="2" key="1">
    <citation type="submission" date="2023-03" db="EMBL/GenBank/DDBJ databases">
        <title>Massive genome expansion in bonnet fungi (Mycena s.s.) driven by repeated elements and novel gene families across ecological guilds.</title>
        <authorList>
            <consortium name="Lawrence Berkeley National Laboratory"/>
            <person name="Harder C.B."/>
            <person name="Miyauchi S."/>
            <person name="Viragh M."/>
            <person name="Kuo A."/>
            <person name="Thoen E."/>
            <person name="Andreopoulos B."/>
            <person name="Lu D."/>
            <person name="Skrede I."/>
            <person name="Drula E."/>
            <person name="Henrissat B."/>
            <person name="Morin E."/>
            <person name="Kohler A."/>
            <person name="Barry K."/>
            <person name="LaButti K."/>
            <person name="Morin E."/>
            <person name="Salamov A."/>
            <person name="Lipzen A."/>
            <person name="Mereny Z."/>
            <person name="Hegedus B."/>
            <person name="Baldrian P."/>
            <person name="Stursova M."/>
            <person name="Weitz H."/>
            <person name="Taylor A."/>
            <person name="Grigoriev I.V."/>
            <person name="Nagy L.G."/>
            <person name="Martin F."/>
            <person name="Kauserud H."/>
        </authorList>
    </citation>
    <scope>NUCLEOTIDE SEQUENCE</scope>
    <source>
        <strain evidence="2">9284</strain>
    </source>
</reference>
<accession>A0AAD7BVM4</accession>
<dbReference type="InterPro" id="IPR000994">
    <property type="entry name" value="Pept_M24"/>
</dbReference>
<proteinExistence type="predicted"/>
<evidence type="ECO:0000259" key="1">
    <source>
        <dbReference type="Pfam" id="PF00557"/>
    </source>
</evidence>
<dbReference type="SUPFAM" id="SSF53092">
    <property type="entry name" value="Creatinase/prolidase N-terminal domain"/>
    <property type="match status" value="1"/>
</dbReference>
<dbReference type="AlphaFoldDB" id="A0AAD7BVM4"/>
<dbReference type="EMBL" id="JARKIF010000008">
    <property type="protein sequence ID" value="KAJ7632186.1"/>
    <property type="molecule type" value="Genomic_DNA"/>
</dbReference>
<dbReference type="SUPFAM" id="SSF55920">
    <property type="entry name" value="Creatinase/aminopeptidase"/>
    <property type="match status" value="1"/>
</dbReference>
<dbReference type="InterPro" id="IPR029149">
    <property type="entry name" value="Creatin/AminoP/Spt16_N"/>
</dbReference>
<organism evidence="2 3">
    <name type="scientific">Roridomyces roridus</name>
    <dbReference type="NCBI Taxonomy" id="1738132"/>
    <lineage>
        <taxon>Eukaryota</taxon>
        <taxon>Fungi</taxon>
        <taxon>Dikarya</taxon>
        <taxon>Basidiomycota</taxon>
        <taxon>Agaricomycotina</taxon>
        <taxon>Agaricomycetes</taxon>
        <taxon>Agaricomycetidae</taxon>
        <taxon>Agaricales</taxon>
        <taxon>Marasmiineae</taxon>
        <taxon>Mycenaceae</taxon>
        <taxon>Roridomyces</taxon>
    </lineage>
</organism>
<protein>
    <submittedName>
        <fullName evidence="2">Peptidase M24, structural domain-containing protein</fullName>
    </submittedName>
</protein>
<dbReference type="InterPro" id="IPR050659">
    <property type="entry name" value="Peptidase_M24B"/>
</dbReference>
<dbReference type="Proteomes" id="UP001221142">
    <property type="component" value="Unassembled WGS sequence"/>
</dbReference>
<gene>
    <name evidence="2" type="ORF">FB45DRAFT_911754</name>
</gene>
<dbReference type="Pfam" id="PF00557">
    <property type="entry name" value="Peptidase_M24"/>
    <property type="match status" value="1"/>
</dbReference>
<comment type="caution">
    <text evidence="2">The sequence shown here is derived from an EMBL/GenBank/DDBJ whole genome shotgun (WGS) entry which is preliminary data.</text>
</comment>
<evidence type="ECO:0000313" key="3">
    <source>
        <dbReference type="Proteomes" id="UP001221142"/>
    </source>
</evidence>
<sequence length="434" mass="47230">MEKGGIIQQQQQSPGRSISRRILHIGLVCIALCLFTTRFSPTFAPVIPNHCASLSPIQATEFRSRRNALARTLVQLNASAYMAEPGTNSLFYANISSSNWGLSERPLLLIITPQHIGDDVEAKVTILTPAFEAPRAKLLPISSQDVSFVSWEEAASPYEHAVSFLDETGPIFVDGNMRNFIVDGLREARPQFTVSSAPYELKRLRERKSPAEIELLKCVNEATLLSIRAVQKKLYFGIHESTAGAMMRDTMKAAGVDGGCLTLFGENAALPHGAGTDRTLGKTDFALFDCTPRLHGYEGDVTRTIALPDSQIPSDHLKIWYDVHSAQTAAIRTARAGVVASKVDKAARASLNNSEYFTHRLGHGIGLDGHEEPYLNGGSKSVIETGHTFSDEPGIYIVGKVGVRLEDCFYIGEDGNAVYLTAGVGGQAESPWRP</sequence>
<dbReference type="PANTHER" id="PTHR46112:SF2">
    <property type="entry name" value="XAA-PRO AMINOPEPTIDASE P-RELATED"/>
    <property type="match status" value="1"/>
</dbReference>
<dbReference type="PANTHER" id="PTHR46112">
    <property type="entry name" value="AMINOPEPTIDASE"/>
    <property type="match status" value="1"/>
</dbReference>
<evidence type="ECO:0000313" key="2">
    <source>
        <dbReference type="EMBL" id="KAJ7632186.1"/>
    </source>
</evidence>
<dbReference type="Gene3D" id="3.40.350.10">
    <property type="entry name" value="Creatinase/prolidase N-terminal domain"/>
    <property type="match status" value="1"/>
</dbReference>
<keyword evidence="3" id="KW-1185">Reference proteome</keyword>